<comment type="caution">
    <text evidence="2">The sequence shown here is derived from an EMBL/GenBank/DDBJ whole genome shotgun (WGS) entry which is preliminary data.</text>
</comment>
<keyword evidence="3" id="KW-1185">Reference proteome</keyword>
<dbReference type="AlphaFoldDB" id="A0A9P4QQ27"/>
<dbReference type="OrthoDB" id="3779456at2759"/>
<accession>A0A9P4QQ27</accession>
<evidence type="ECO:0000256" key="1">
    <source>
        <dbReference type="SAM" id="MobiDB-lite"/>
    </source>
</evidence>
<dbReference type="Proteomes" id="UP000799444">
    <property type="component" value="Unassembled WGS sequence"/>
</dbReference>
<name>A0A9P4QQ27_9PLEO</name>
<proteinExistence type="predicted"/>
<feature type="region of interest" description="Disordered" evidence="1">
    <location>
        <begin position="271"/>
        <end position="311"/>
    </location>
</feature>
<dbReference type="EMBL" id="ML996265">
    <property type="protein sequence ID" value="KAF2728812.1"/>
    <property type="molecule type" value="Genomic_DNA"/>
</dbReference>
<evidence type="ECO:0000313" key="2">
    <source>
        <dbReference type="EMBL" id="KAF2728812.1"/>
    </source>
</evidence>
<gene>
    <name evidence="2" type="ORF">EJ04DRAFT_516349</name>
</gene>
<evidence type="ECO:0000313" key="3">
    <source>
        <dbReference type="Proteomes" id="UP000799444"/>
    </source>
</evidence>
<protein>
    <submittedName>
        <fullName evidence="2">Uncharacterized protein</fullName>
    </submittedName>
</protein>
<feature type="compositionally biased region" description="Basic and acidic residues" evidence="1">
    <location>
        <begin position="272"/>
        <end position="284"/>
    </location>
</feature>
<sequence length="311" mass="35521">MAGHRQNPFGQAPPLVLQFVGQHNQQFVLNHIAPNPPIRQPLIDITQMSRTGFGALLAGPHVRIVVGNVIVDAIPIRLLLAVSEVYHKQYEEDPSRMELQIRQGVDIFWVGRITQWLRQVYHRLGSPKLDDRKLPDGANLEESLRLCQAADYLGMRQYSGWIMDPLWGLYNWYSAKYPELEIIERVALDQYDGLLLTVAKQIAYNMVMDRIDLKDLDELEAFLKEHQLLKRVVDNKVEAFRESKQEKDAMRAARLLQGAVAGQTRNLQEVPPQERLEFTLREGGRQSQRKKKQQKKLAATDPAADGSVGRA</sequence>
<organism evidence="2 3">
    <name type="scientific">Polyplosphaeria fusca</name>
    <dbReference type="NCBI Taxonomy" id="682080"/>
    <lineage>
        <taxon>Eukaryota</taxon>
        <taxon>Fungi</taxon>
        <taxon>Dikarya</taxon>
        <taxon>Ascomycota</taxon>
        <taxon>Pezizomycotina</taxon>
        <taxon>Dothideomycetes</taxon>
        <taxon>Pleosporomycetidae</taxon>
        <taxon>Pleosporales</taxon>
        <taxon>Tetraplosphaeriaceae</taxon>
        <taxon>Polyplosphaeria</taxon>
    </lineage>
</organism>
<reference evidence="2" key="1">
    <citation type="journal article" date="2020" name="Stud. Mycol.">
        <title>101 Dothideomycetes genomes: a test case for predicting lifestyles and emergence of pathogens.</title>
        <authorList>
            <person name="Haridas S."/>
            <person name="Albert R."/>
            <person name="Binder M."/>
            <person name="Bloem J."/>
            <person name="Labutti K."/>
            <person name="Salamov A."/>
            <person name="Andreopoulos B."/>
            <person name="Baker S."/>
            <person name="Barry K."/>
            <person name="Bills G."/>
            <person name="Bluhm B."/>
            <person name="Cannon C."/>
            <person name="Castanera R."/>
            <person name="Culley D."/>
            <person name="Daum C."/>
            <person name="Ezra D."/>
            <person name="Gonzalez J."/>
            <person name="Henrissat B."/>
            <person name="Kuo A."/>
            <person name="Liang C."/>
            <person name="Lipzen A."/>
            <person name="Lutzoni F."/>
            <person name="Magnuson J."/>
            <person name="Mondo S."/>
            <person name="Nolan M."/>
            <person name="Ohm R."/>
            <person name="Pangilinan J."/>
            <person name="Park H.-J."/>
            <person name="Ramirez L."/>
            <person name="Alfaro M."/>
            <person name="Sun H."/>
            <person name="Tritt A."/>
            <person name="Yoshinaga Y."/>
            <person name="Zwiers L.-H."/>
            <person name="Turgeon B."/>
            <person name="Goodwin S."/>
            <person name="Spatafora J."/>
            <person name="Crous P."/>
            <person name="Grigoriev I."/>
        </authorList>
    </citation>
    <scope>NUCLEOTIDE SEQUENCE</scope>
    <source>
        <strain evidence="2">CBS 125425</strain>
    </source>
</reference>